<proteinExistence type="predicted"/>
<reference evidence="1 2" key="1">
    <citation type="submission" date="2011-02" db="EMBL/GenBank/DDBJ databases">
        <title>The Genome Sequence of Sphaeroforma arctica JP610.</title>
        <authorList>
            <consortium name="The Broad Institute Genome Sequencing Platform"/>
            <person name="Russ C."/>
            <person name="Cuomo C."/>
            <person name="Young S.K."/>
            <person name="Zeng Q."/>
            <person name="Gargeya S."/>
            <person name="Alvarado L."/>
            <person name="Berlin A."/>
            <person name="Chapman S.B."/>
            <person name="Chen Z."/>
            <person name="Freedman E."/>
            <person name="Gellesch M."/>
            <person name="Goldberg J."/>
            <person name="Griggs A."/>
            <person name="Gujja S."/>
            <person name="Heilman E."/>
            <person name="Heiman D."/>
            <person name="Howarth C."/>
            <person name="Mehta T."/>
            <person name="Neiman D."/>
            <person name="Pearson M."/>
            <person name="Roberts A."/>
            <person name="Saif S."/>
            <person name="Shea T."/>
            <person name="Shenoy N."/>
            <person name="Sisk P."/>
            <person name="Stolte C."/>
            <person name="Sykes S."/>
            <person name="White J."/>
            <person name="Yandava C."/>
            <person name="Burger G."/>
            <person name="Gray M.W."/>
            <person name="Holland P.W.H."/>
            <person name="King N."/>
            <person name="Lang F.B.F."/>
            <person name="Roger A.J."/>
            <person name="Ruiz-Trillo I."/>
            <person name="Haas B."/>
            <person name="Nusbaum C."/>
            <person name="Birren B."/>
        </authorList>
    </citation>
    <scope>NUCLEOTIDE SEQUENCE [LARGE SCALE GENOMIC DNA]</scope>
    <source>
        <strain evidence="1 2">JP610</strain>
    </source>
</reference>
<gene>
    <name evidence="1" type="ORF">SARC_17926</name>
</gene>
<name>A0A0L0EYN8_9EUKA</name>
<evidence type="ECO:0000313" key="1">
    <source>
        <dbReference type="EMBL" id="KNC69562.1"/>
    </source>
</evidence>
<protein>
    <submittedName>
        <fullName evidence="1">Uncharacterized protein</fullName>
    </submittedName>
</protein>
<sequence length="65" mass="7123">NYPQSIGGAIYNIDALNATNTIHNGNFIKYDNVILSSFTGGAIYNIDALNATNTIHNVNFIKYDN</sequence>
<feature type="non-terminal residue" evidence="1">
    <location>
        <position position="65"/>
    </location>
</feature>
<feature type="non-terminal residue" evidence="1">
    <location>
        <position position="1"/>
    </location>
</feature>
<accession>A0A0L0EYN8</accession>
<organism evidence="1 2">
    <name type="scientific">Sphaeroforma arctica JP610</name>
    <dbReference type="NCBI Taxonomy" id="667725"/>
    <lineage>
        <taxon>Eukaryota</taxon>
        <taxon>Ichthyosporea</taxon>
        <taxon>Ichthyophonida</taxon>
        <taxon>Sphaeroforma</taxon>
    </lineage>
</organism>
<dbReference type="OrthoDB" id="3244603at2759"/>
<dbReference type="AlphaFoldDB" id="A0A0L0EYN8"/>
<dbReference type="Proteomes" id="UP000054560">
    <property type="component" value="Unassembled WGS sequence"/>
</dbReference>
<evidence type="ECO:0000313" key="2">
    <source>
        <dbReference type="Proteomes" id="UP000054560"/>
    </source>
</evidence>
<dbReference type="GeneID" id="25918430"/>
<dbReference type="RefSeq" id="XP_014143464.1">
    <property type="nucleotide sequence ID" value="XM_014287989.1"/>
</dbReference>
<keyword evidence="2" id="KW-1185">Reference proteome</keyword>
<dbReference type="EMBL" id="KQ254399">
    <property type="protein sequence ID" value="KNC69562.1"/>
    <property type="molecule type" value="Genomic_DNA"/>
</dbReference>